<dbReference type="InterPro" id="IPR035938">
    <property type="entry name" value="Hemerythrin-like_sf"/>
</dbReference>
<dbReference type="Gene3D" id="1.20.120.50">
    <property type="entry name" value="Hemerythrin-like"/>
    <property type="match status" value="1"/>
</dbReference>
<feature type="transmembrane region" description="Helical" evidence="5">
    <location>
        <begin position="249"/>
        <end position="267"/>
    </location>
</feature>
<evidence type="ECO:0000259" key="6">
    <source>
        <dbReference type="Pfam" id="PF25474"/>
    </source>
</evidence>
<feature type="transmembrane region" description="Helical" evidence="5">
    <location>
        <begin position="603"/>
        <end position="626"/>
    </location>
</feature>
<feature type="region of interest" description="Disordered" evidence="4">
    <location>
        <begin position="871"/>
        <end position="890"/>
    </location>
</feature>
<comment type="similarity">
    <text evidence="1">Belongs to the hemerythrin family.</text>
</comment>
<accession>A0ABQ9XU08</accession>
<proteinExistence type="inferred from homology"/>
<keyword evidence="5" id="KW-1133">Transmembrane helix</keyword>
<evidence type="ECO:0000256" key="2">
    <source>
        <dbReference type="ARBA" id="ARBA00022723"/>
    </source>
</evidence>
<dbReference type="Proteomes" id="UP001281761">
    <property type="component" value="Unassembled WGS sequence"/>
</dbReference>
<feature type="domain" description="TmcB/TmcC TPR repeats" evidence="6">
    <location>
        <begin position="468"/>
        <end position="554"/>
    </location>
</feature>
<keyword evidence="8" id="KW-1185">Reference proteome</keyword>
<dbReference type="PANTHER" id="PTHR31600">
    <property type="entry name" value="TINY MACROCYSTS PROTEIN B-RELATED"/>
    <property type="match status" value="1"/>
</dbReference>
<evidence type="ECO:0000313" key="8">
    <source>
        <dbReference type="Proteomes" id="UP001281761"/>
    </source>
</evidence>
<dbReference type="EMBL" id="JARBJD010000072">
    <property type="protein sequence ID" value="KAK2954966.1"/>
    <property type="molecule type" value="Genomic_DNA"/>
</dbReference>
<evidence type="ECO:0000256" key="4">
    <source>
        <dbReference type="SAM" id="MobiDB-lite"/>
    </source>
</evidence>
<feature type="transmembrane region" description="Helical" evidence="5">
    <location>
        <begin position="220"/>
        <end position="242"/>
    </location>
</feature>
<keyword evidence="3" id="KW-0408">Iron</keyword>
<feature type="transmembrane region" description="Helical" evidence="5">
    <location>
        <begin position="63"/>
        <end position="92"/>
    </location>
</feature>
<comment type="caution">
    <text evidence="7">The sequence shown here is derived from an EMBL/GenBank/DDBJ whole genome shotgun (WGS) entry which is preliminary data.</text>
</comment>
<feature type="transmembrane region" description="Helical" evidence="5">
    <location>
        <begin position="1252"/>
        <end position="1276"/>
    </location>
</feature>
<sequence length="1701" mass="191618">MENAIVYLYGPLFYQKRHPSKLTSYLSLLLVLIQLCAIGIYGANFNHLAIINKIFGFIDGSSILSLFSNSIIILEPIIMFLVGLQIVLLFVMAGLRKVIETSKPWIIKTYRTITFLFLQVLYPYLLSILLAVIDCSAGVMRTNPEQECWNGAHTSIFILSCLFALVFIVSSTAYSFFIYNINPKQGGIQARLSGWPGAIFSVYVASQIVVTRIFSTTVGWRLILTLVPSLSLFLYYTLYLPYYRLSTNFLFSLTTLVYSALQIAVVVSHYLSDDTLSHILLWLLTLFISIVLVVFLYFVMRAWQTHLFILPKSQHPPSILFTTSPTQGENPHLFYQQTKIIQSRVSSPFRAIRAVRLMLKHTPRDKIFVDYSNYLFNLAICKWPKNSQLILLYAVHTQQYSKMKDKAEYLFTAASRGLPPYSLRFYLACRRHSLASQANRASTSVDVADSQESHSQMLSGPGKELLDSTLHAHNLALHATKNFWHSLSQNNTSKQSSAHHLSEIVKYEQKARRGYEELLKMHPNNTFLLRLYAILLQSVCHDEESSSLLDARAELLGGGRDPDRSQASKISHSKQSRSLGASIVSQLWDGKGVTNVSTKRKSFFLLIQGMLHIVLILLVVAGMVSFHNFANQSEGTLKQLETIHDTGRYLSRIALYSKTLLICNSSLYVLPPTLHNFPSAEECVSNLSSLSESLLATLNHVYSEPNTIPWEVEDSDLLLVSYLGTTITQRWFVSLTPFNAIGHVAYSALSAATEGQNSSLFLANLAEPVINVPTVLMESLKRMMQDYYIEDGKKIWIGVVVNVVNVFVLQLTICVVLGVVTGWTMMQPNKRRERVNLLLLSLRRTEIFKQTISILGGENETETIVQKWEKEGEKQEQEGSKTFHFVSDEEEEEEEEEEIKYAEEPVRVTIIPNSVVAGGEFKLSDLLDPHPLPPRPPAAEYNIITSVVVGDPHVIPKRVMRLLRKKRGVKMERKEMEEQNEWENGDEVEMVHFGRQRDRRRRKKRNVQSTHTTEETSITNPFPSSPDDSLPGFHRPSLHKQPSSTAVLPQQFASAMSMPFRLFVARSESALPQTYQLESSPPLPFSTREHLSRFNSISSPHLTFSTHTLPQLSTSPLNGSSGSPKMQPSPLMNLGLNRYGSTSLLSVVESEDVANKSGMTQLDMNAFTLLSPHKQSYPSLHTLTQSSVPSGPQVAVRRKLTEEEEEEEREMEEKGIVRDALPDEVWTRNLEESIETIGETIKTLKTGLFPTLCVLAVVMIVLLAALLVLGALFVPLTLPTLTKRQGSLMIWTDTMLQFYQSTLFLLQLTARSGETEVDMEERKNADVVSSSVISDFSHTSTDASVLHRLFLSSASLFTTLYTRVMNGSSERTDWEADWKLHADLSRANRKIDQLALSFVSENGVGVDSCVLEDGTQCPRERYADGFGGEGLSGILGRWEGMVERVGKKDGWGMGLGDGEWEFVLTASLFDFDYLMGLHRKGFVEWFVSDRRTMKNVGHVVLCVSIVVIVVSFFGIVCGMEMKIRGVDKLTGRLHSMLPCGMTESLVLQEDMLTNCAMVDGPRLKMFEGMRGVCEQVREFGSGSEVRELGNEMLIVVRNAFANEEKVMESEGYERDFLEFHKQDHLRLRQRLCVLVDALCSSDRTVVFGALGMLETLFDKHFREEDVDFGMFLEEKGEKISAVEVHVDVDVDTNEPADINEL</sequence>
<keyword evidence="5" id="KW-0812">Transmembrane</keyword>
<feature type="compositionally biased region" description="Polar residues" evidence="4">
    <location>
        <begin position="1007"/>
        <end position="1022"/>
    </location>
</feature>
<evidence type="ECO:0000313" key="7">
    <source>
        <dbReference type="EMBL" id="KAK2954966.1"/>
    </source>
</evidence>
<keyword evidence="5" id="KW-0472">Membrane</keyword>
<feature type="transmembrane region" description="Helical" evidence="5">
    <location>
        <begin position="113"/>
        <end position="133"/>
    </location>
</feature>
<protein>
    <recommendedName>
        <fullName evidence="6">TmcB/TmcC TPR repeats domain-containing protein</fullName>
    </recommendedName>
</protein>
<name>A0ABQ9XU08_9EUKA</name>
<feature type="compositionally biased region" description="Basic residues" evidence="4">
    <location>
        <begin position="997"/>
        <end position="1006"/>
    </location>
</feature>
<dbReference type="Pfam" id="PF25474">
    <property type="entry name" value="TPR_TmcB"/>
    <property type="match status" value="1"/>
</dbReference>
<evidence type="ECO:0000256" key="3">
    <source>
        <dbReference type="ARBA" id="ARBA00023004"/>
    </source>
</evidence>
<dbReference type="SUPFAM" id="SSF47188">
    <property type="entry name" value="Hemerythrin-like"/>
    <property type="match status" value="1"/>
</dbReference>
<dbReference type="InterPro" id="IPR057352">
    <property type="entry name" value="TPR_TmcB/C"/>
</dbReference>
<feature type="transmembrane region" description="Helical" evidence="5">
    <location>
        <begin position="279"/>
        <end position="299"/>
    </location>
</feature>
<feature type="transmembrane region" description="Helical" evidence="5">
    <location>
        <begin position="795"/>
        <end position="824"/>
    </location>
</feature>
<feature type="compositionally biased region" description="Basic and acidic residues" evidence="4">
    <location>
        <begin position="871"/>
        <end position="881"/>
    </location>
</feature>
<feature type="transmembrane region" description="Helical" evidence="5">
    <location>
        <begin position="1496"/>
        <end position="1516"/>
    </location>
</feature>
<organism evidence="7 8">
    <name type="scientific">Blattamonas nauphoetae</name>
    <dbReference type="NCBI Taxonomy" id="2049346"/>
    <lineage>
        <taxon>Eukaryota</taxon>
        <taxon>Metamonada</taxon>
        <taxon>Preaxostyla</taxon>
        <taxon>Oxymonadida</taxon>
        <taxon>Blattamonas</taxon>
    </lineage>
</organism>
<dbReference type="InterPro" id="IPR052994">
    <property type="entry name" value="Tiny_macrocysts_regulators"/>
</dbReference>
<feature type="transmembrane region" description="Helical" evidence="5">
    <location>
        <begin position="192"/>
        <end position="214"/>
    </location>
</feature>
<feature type="transmembrane region" description="Helical" evidence="5">
    <location>
        <begin position="153"/>
        <end position="180"/>
    </location>
</feature>
<evidence type="ECO:0000256" key="5">
    <source>
        <dbReference type="SAM" id="Phobius"/>
    </source>
</evidence>
<keyword evidence="2" id="KW-0479">Metal-binding</keyword>
<gene>
    <name evidence="7" type="ORF">BLNAU_10106</name>
</gene>
<feature type="region of interest" description="Disordered" evidence="4">
    <location>
        <begin position="993"/>
        <end position="1046"/>
    </location>
</feature>
<evidence type="ECO:0000256" key="1">
    <source>
        <dbReference type="ARBA" id="ARBA00010587"/>
    </source>
</evidence>
<dbReference type="PANTHER" id="PTHR31600:SF2">
    <property type="entry name" value="GAMETE ENRICHED GENE 10 PROTEIN-RELATED"/>
    <property type="match status" value="1"/>
</dbReference>
<feature type="transmembrane region" description="Helical" evidence="5">
    <location>
        <begin position="22"/>
        <end position="43"/>
    </location>
</feature>
<reference evidence="7 8" key="1">
    <citation type="journal article" date="2022" name="bioRxiv">
        <title>Genomics of Preaxostyla Flagellates Illuminates Evolutionary Transitions and the Path Towards Mitochondrial Loss.</title>
        <authorList>
            <person name="Novak L.V.F."/>
            <person name="Treitli S.C."/>
            <person name="Pyrih J."/>
            <person name="Halakuc P."/>
            <person name="Pipaliya S.V."/>
            <person name="Vacek V."/>
            <person name="Brzon O."/>
            <person name="Soukal P."/>
            <person name="Eme L."/>
            <person name="Dacks J.B."/>
            <person name="Karnkowska A."/>
            <person name="Elias M."/>
            <person name="Hampl V."/>
        </authorList>
    </citation>
    <scope>NUCLEOTIDE SEQUENCE [LARGE SCALE GENOMIC DNA]</scope>
    <source>
        <strain evidence="7">NAU3</strain>
        <tissue evidence="7">Gut</tissue>
    </source>
</reference>